<protein>
    <submittedName>
        <fullName evidence="2">Uncharacterized protein</fullName>
    </submittedName>
</protein>
<evidence type="ECO:0000313" key="2">
    <source>
        <dbReference type="EMBL" id="QHU03833.1"/>
    </source>
</evidence>
<dbReference type="AlphaFoldDB" id="A0A6C0JEJ9"/>
<feature type="transmembrane region" description="Helical" evidence="1">
    <location>
        <begin position="86"/>
        <end position="104"/>
    </location>
</feature>
<organism evidence="2">
    <name type="scientific">viral metagenome</name>
    <dbReference type="NCBI Taxonomy" id="1070528"/>
    <lineage>
        <taxon>unclassified sequences</taxon>
        <taxon>metagenomes</taxon>
        <taxon>organismal metagenomes</taxon>
    </lineage>
</organism>
<sequence>MGKANKENNINKKSNNILTNLAIYLNDNIQAVNNSKLFAGLMIITLNVVSKFANIKLSKTLESYFKFSFSRQILIFVIAWMGTRDIYTSLVITILFIIITEYLFHEESSFFMMPETFKDYHITMLENESSQEKISEDDIKKARSLLKKAKEQDLIKEDEEDYKSFSFR</sequence>
<proteinExistence type="predicted"/>
<evidence type="ECO:0000256" key="1">
    <source>
        <dbReference type="SAM" id="Phobius"/>
    </source>
</evidence>
<dbReference type="EMBL" id="MN740389">
    <property type="protein sequence ID" value="QHU03833.1"/>
    <property type="molecule type" value="Genomic_DNA"/>
</dbReference>
<accession>A0A6C0JEJ9</accession>
<name>A0A6C0JEJ9_9ZZZZ</name>
<reference evidence="2" key="1">
    <citation type="journal article" date="2020" name="Nature">
        <title>Giant virus diversity and host interactions through global metagenomics.</title>
        <authorList>
            <person name="Schulz F."/>
            <person name="Roux S."/>
            <person name="Paez-Espino D."/>
            <person name="Jungbluth S."/>
            <person name="Walsh D.A."/>
            <person name="Denef V.J."/>
            <person name="McMahon K.D."/>
            <person name="Konstantinidis K.T."/>
            <person name="Eloe-Fadrosh E.A."/>
            <person name="Kyrpides N.C."/>
            <person name="Woyke T."/>
        </authorList>
    </citation>
    <scope>NUCLEOTIDE SEQUENCE</scope>
    <source>
        <strain evidence="2">GVMAG-M-3300027708-20</strain>
    </source>
</reference>
<keyword evidence="1" id="KW-0812">Transmembrane</keyword>
<keyword evidence="1" id="KW-1133">Transmembrane helix</keyword>
<keyword evidence="1" id="KW-0472">Membrane</keyword>